<reference evidence="4 5" key="1">
    <citation type="submission" date="2023-10" db="EMBL/GenBank/DDBJ databases">
        <title>Chromosome-scale genome assembly provides insights into flower coloration mechanisms of Canna indica.</title>
        <authorList>
            <person name="Li C."/>
        </authorList>
    </citation>
    <scope>NUCLEOTIDE SEQUENCE [LARGE SCALE GENOMIC DNA]</scope>
    <source>
        <tissue evidence="4">Flower</tissue>
    </source>
</reference>
<proteinExistence type="predicted"/>
<dbReference type="Gene3D" id="2.60.120.430">
    <property type="entry name" value="Galactose-binding lectin"/>
    <property type="match status" value="2"/>
</dbReference>
<keyword evidence="2" id="KW-0472">Membrane</keyword>
<keyword evidence="2" id="KW-1133">Transmembrane helix</keyword>
<comment type="subcellular location">
    <subcellularLocation>
        <location evidence="1">Membrane</location>
        <topology evidence="1">Single-pass membrane protein</topology>
    </subcellularLocation>
</comment>
<keyword evidence="2" id="KW-0812">Transmembrane</keyword>
<protein>
    <submittedName>
        <fullName evidence="4">LRR receptor-like serine/threonine-protein kinase</fullName>
    </submittedName>
</protein>
<sequence length="692" mass="74593">MSTLDHFSSSRGNATNPTTSALFAASSDGRPGFVHHRLLQNPCCLFFLSPPTRSVTPGDPEMYHSLFFFFLSFFYSASGHTNTALPTDPFTAGVAINIDCGGASNFTSGFGRPWVADRYFSAGAAGLVAEPHRFSQPQERTLRFFPPVSAGEKNCYSIPLPAGRYYVRTFTVYDNYDSKLRTPSFDVSFEGTLVFAWRSPWPEAASRSGAYADLIAAVPDGDADLCFYSIATDPPVIASVEIAAIHPLAYGAASTGTDLILVNYGRLTAGNSVFGPGFSNDSDAFSRVWQSDADFRSPDIPIKALSAGGHKILGANQAPNYFPVKLYETAVTPLKSGDPLKYLLPVDTRLDYMVWFHFAEIDSGVNSAGKRVFDVVIDGVNATRIDIYKEVGGFTAFKWNYIVDNLTSTTLVVTLVPVAGKPIICGLENYAMVPLDLATVPSQVMAMQALKESLRIPDRMGWNGDPCAPSTWDAWEGVTCHPSGNGQNLIVTQLDLGSQGLKGSISDKISLLTNLVSLNLSSNSLGGTLPSGLGEGSLVSLDLSSNQLTGGIPDSLGSSNLKVVLLNNNQLDGQVPEKLYSIGVHGGIIDLSGNKGLCGVPTLPACPLFWDKRGLSTAGKVAIGLSCVFFVMLLLLIYLFCIKRHNDDYDFEFPQDLISIAAKRNRYQRQKLMLVEMDGPNSNGFPSTSNSH</sequence>
<keyword evidence="5" id="KW-1185">Reference proteome</keyword>
<evidence type="ECO:0000256" key="2">
    <source>
        <dbReference type="SAM" id="Phobius"/>
    </source>
</evidence>
<dbReference type="Pfam" id="PF12819">
    <property type="entry name" value="Malectin_like"/>
    <property type="match status" value="1"/>
</dbReference>
<dbReference type="FunFam" id="2.60.120.430:FF:000011">
    <property type="entry name" value="Os01g0140400 protein"/>
    <property type="match status" value="1"/>
</dbReference>
<keyword evidence="4" id="KW-0808">Transferase</keyword>
<dbReference type="InterPro" id="IPR024788">
    <property type="entry name" value="Malectin-like_Carb-bd_dom"/>
</dbReference>
<gene>
    <name evidence="4" type="ORF">Cni_G11544</name>
</gene>
<dbReference type="PANTHER" id="PTHR45631">
    <property type="entry name" value="OS07G0107800 PROTEIN-RELATED"/>
    <property type="match status" value="1"/>
</dbReference>
<dbReference type="AlphaFoldDB" id="A0AAQ3K898"/>
<dbReference type="SUPFAM" id="SSF52058">
    <property type="entry name" value="L domain-like"/>
    <property type="match status" value="1"/>
</dbReference>
<dbReference type="Proteomes" id="UP001327560">
    <property type="component" value="Chromosome 3"/>
</dbReference>
<feature type="domain" description="Malectin-like" evidence="3">
    <location>
        <begin position="98"/>
        <end position="431"/>
    </location>
</feature>
<keyword evidence="4" id="KW-0418">Kinase</keyword>
<keyword evidence="4" id="KW-0675">Receptor</keyword>
<dbReference type="GO" id="GO:0016020">
    <property type="term" value="C:membrane"/>
    <property type="evidence" value="ECO:0007669"/>
    <property type="project" value="UniProtKB-SubCell"/>
</dbReference>
<evidence type="ECO:0000313" key="4">
    <source>
        <dbReference type="EMBL" id="WOL02825.1"/>
    </source>
</evidence>
<dbReference type="FunFam" id="2.60.120.430:FF:000010">
    <property type="entry name" value="Di-glucose binding protein with Leucine-rich repeat domain"/>
    <property type="match status" value="1"/>
</dbReference>
<dbReference type="FunFam" id="3.80.10.10:FF:000135">
    <property type="entry name" value="Putative LRR receptor-like serine/threonine-protein kinase"/>
    <property type="match status" value="1"/>
</dbReference>
<dbReference type="InterPro" id="IPR001611">
    <property type="entry name" value="Leu-rich_rpt"/>
</dbReference>
<evidence type="ECO:0000256" key="1">
    <source>
        <dbReference type="ARBA" id="ARBA00004167"/>
    </source>
</evidence>
<dbReference type="InterPro" id="IPR032675">
    <property type="entry name" value="LRR_dom_sf"/>
</dbReference>
<evidence type="ECO:0000313" key="5">
    <source>
        <dbReference type="Proteomes" id="UP001327560"/>
    </source>
</evidence>
<accession>A0AAQ3K898</accession>
<dbReference type="Gene3D" id="3.80.10.10">
    <property type="entry name" value="Ribonuclease Inhibitor"/>
    <property type="match status" value="1"/>
</dbReference>
<dbReference type="Pfam" id="PF00560">
    <property type="entry name" value="LRR_1"/>
    <property type="match status" value="2"/>
</dbReference>
<dbReference type="EMBL" id="CP136892">
    <property type="protein sequence ID" value="WOL02825.1"/>
    <property type="molecule type" value="Genomic_DNA"/>
</dbReference>
<dbReference type="GO" id="GO:0016301">
    <property type="term" value="F:kinase activity"/>
    <property type="evidence" value="ECO:0007669"/>
    <property type="project" value="UniProtKB-KW"/>
</dbReference>
<name>A0AAQ3K898_9LILI</name>
<dbReference type="PANTHER" id="PTHR45631:SF191">
    <property type="entry name" value="DI-GLUCOSE BINDING PROTEIN WITH LEUCINE-RICH REPEAT DOMAIN-CONTAINING PROTEIN"/>
    <property type="match status" value="1"/>
</dbReference>
<organism evidence="4 5">
    <name type="scientific">Canna indica</name>
    <name type="common">Indian-shot</name>
    <dbReference type="NCBI Taxonomy" id="4628"/>
    <lineage>
        <taxon>Eukaryota</taxon>
        <taxon>Viridiplantae</taxon>
        <taxon>Streptophyta</taxon>
        <taxon>Embryophyta</taxon>
        <taxon>Tracheophyta</taxon>
        <taxon>Spermatophyta</taxon>
        <taxon>Magnoliopsida</taxon>
        <taxon>Liliopsida</taxon>
        <taxon>Zingiberales</taxon>
        <taxon>Cannaceae</taxon>
        <taxon>Canna</taxon>
    </lineage>
</organism>
<evidence type="ECO:0000259" key="3">
    <source>
        <dbReference type="Pfam" id="PF12819"/>
    </source>
</evidence>
<feature type="transmembrane region" description="Helical" evidence="2">
    <location>
        <begin position="621"/>
        <end position="641"/>
    </location>
</feature>